<accession>A0A8J7FJL6</accession>
<dbReference type="EMBL" id="JADFUA010000003">
    <property type="protein sequence ID" value="MBE9609077.1"/>
    <property type="molecule type" value="Genomic_DNA"/>
</dbReference>
<evidence type="ECO:0000313" key="2">
    <source>
        <dbReference type="Proteomes" id="UP000604481"/>
    </source>
</evidence>
<reference evidence="1 2" key="1">
    <citation type="submission" date="2020-10" db="EMBL/GenBank/DDBJ databases">
        <title>The genome sequence of Chitinilyticum litopenaei 4Y14.</title>
        <authorList>
            <person name="Liu Y."/>
        </authorList>
    </citation>
    <scope>NUCLEOTIDE SEQUENCE [LARGE SCALE GENOMIC DNA]</scope>
    <source>
        <strain evidence="1 2">4Y14</strain>
    </source>
</reference>
<gene>
    <name evidence="1" type="ORF">INR99_06935</name>
</gene>
<protein>
    <submittedName>
        <fullName evidence="1">Uncharacterized protein</fullName>
    </submittedName>
</protein>
<dbReference type="AlphaFoldDB" id="A0A8J7FJL6"/>
<dbReference type="RefSeq" id="WP_194115598.1">
    <property type="nucleotide sequence ID" value="NZ_JADFUA010000003.1"/>
</dbReference>
<dbReference type="Proteomes" id="UP000604481">
    <property type="component" value="Unassembled WGS sequence"/>
</dbReference>
<name>A0A8J7FJL6_9NEIS</name>
<comment type="caution">
    <text evidence="1">The sequence shown here is derived from an EMBL/GenBank/DDBJ whole genome shotgun (WGS) entry which is preliminary data.</text>
</comment>
<keyword evidence="2" id="KW-1185">Reference proteome</keyword>
<evidence type="ECO:0000313" key="1">
    <source>
        <dbReference type="EMBL" id="MBE9609077.1"/>
    </source>
</evidence>
<proteinExistence type="predicted"/>
<sequence length="83" mass="8829">MQIMITNLPSDASAESVTRLLHEELGLGAAHDITMAPGLGERVAALFSLDASDAAVHALIDKLNGYHWQGRTLGASHASMFKE</sequence>
<organism evidence="1 2">
    <name type="scientific">Chitinilyticum piscinae</name>
    <dbReference type="NCBI Taxonomy" id="2866724"/>
    <lineage>
        <taxon>Bacteria</taxon>
        <taxon>Pseudomonadati</taxon>
        <taxon>Pseudomonadota</taxon>
        <taxon>Betaproteobacteria</taxon>
        <taxon>Neisseriales</taxon>
        <taxon>Chitinibacteraceae</taxon>
        <taxon>Chitinilyticum</taxon>
    </lineage>
</organism>